<dbReference type="AlphaFoldDB" id="D8MB43"/>
<dbReference type="PANTHER" id="PTHR13271:SF137">
    <property type="entry name" value="SET DOMAIN-CONTAINING PROTEIN"/>
    <property type="match status" value="1"/>
</dbReference>
<dbReference type="RefSeq" id="XP_012899330.1">
    <property type="nucleotide sequence ID" value="XM_013043876.1"/>
</dbReference>
<dbReference type="Pfam" id="PF00856">
    <property type="entry name" value="SET"/>
    <property type="match status" value="1"/>
</dbReference>
<keyword evidence="3" id="KW-1185">Reference proteome</keyword>
<accession>D8MB43</accession>
<reference evidence="2" key="1">
    <citation type="submission" date="2010-02" db="EMBL/GenBank/DDBJ databases">
        <title>Sequencing and annotation of the Blastocystis hominis genome.</title>
        <authorList>
            <person name="Wincker P."/>
        </authorList>
    </citation>
    <scope>NUCLEOTIDE SEQUENCE</scope>
    <source>
        <strain evidence="2">Singapore isolate B</strain>
    </source>
</reference>
<dbReference type="EMBL" id="FN668690">
    <property type="protein sequence ID" value="CBK25282.2"/>
    <property type="molecule type" value="Genomic_DNA"/>
</dbReference>
<dbReference type="GO" id="GO:0016279">
    <property type="term" value="F:protein-lysine N-methyltransferase activity"/>
    <property type="evidence" value="ECO:0007669"/>
    <property type="project" value="TreeGrafter"/>
</dbReference>
<gene>
    <name evidence="2" type="ORF">GSBLH_T00004894001</name>
</gene>
<protein>
    <recommendedName>
        <fullName evidence="1">SET domain-containing protein</fullName>
    </recommendedName>
</protein>
<proteinExistence type="predicted"/>
<organism evidence="2">
    <name type="scientific">Blastocystis hominis</name>
    <dbReference type="NCBI Taxonomy" id="12968"/>
    <lineage>
        <taxon>Eukaryota</taxon>
        <taxon>Sar</taxon>
        <taxon>Stramenopiles</taxon>
        <taxon>Bigyra</taxon>
        <taxon>Opalozoa</taxon>
        <taxon>Opalinata</taxon>
        <taxon>Blastocystidae</taxon>
        <taxon>Blastocystis</taxon>
    </lineage>
</organism>
<dbReference type="InterPro" id="IPR001214">
    <property type="entry name" value="SET_dom"/>
</dbReference>
<sequence length="366" mass="42410">MRGVYLNRDIQRGTKIIKIPKKLIMSCDMGRDCELSANLREQNVDFEKYKHVYFANFLLEDMENEDSFYKPYYDTLPEDISNIPVIWTNSEINQLHGSYFSICIRSRVVEIYRDYQKMCDVNSFFCRYPFDQYLRVRLLIGSRNFGSFFNSLNNGILVPLADMLNHTRPRQTTWEYDDKEKAFVITSLLNLRQGAQVMDSYGRRDNRRLLFSYGFVEDDNLDGNFCSPDTVAIAILPRRYHTLPHAETPEDCVSASPEEFLLDEDADCGEFWNSIILDVMEKVDSGEEKELTAGIPMVPVDPSLQTFGAELSRRSQWICEHSAVFSSNLLNFDGDLHYDHSDARYVYLSRCHDDAGTVTVFGIISF</sequence>
<dbReference type="InterPro" id="IPR050600">
    <property type="entry name" value="SETD3_SETD6_MTase"/>
</dbReference>
<dbReference type="InterPro" id="IPR046341">
    <property type="entry name" value="SET_dom_sf"/>
</dbReference>
<dbReference type="GeneID" id="24921891"/>
<dbReference type="PANTHER" id="PTHR13271">
    <property type="entry name" value="UNCHARACTERIZED PUTATIVE METHYLTRANSFERASE"/>
    <property type="match status" value="1"/>
</dbReference>
<dbReference type="Gene3D" id="3.90.1410.10">
    <property type="entry name" value="set domain protein methyltransferase, domain 1"/>
    <property type="match status" value="1"/>
</dbReference>
<evidence type="ECO:0000259" key="1">
    <source>
        <dbReference type="PROSITE" id="PS50280"/>
    </source>
</evidence>
<dbReference type="OrthoDB" id="341421at2759"/>
<dbReference type="SUPFAM" id="SSF82199">
    <property type="entry name" value="SET domain"/>
    <property type="match status" value="1"/>
</dbReference>
<feature type="domain" description="SET" evidence="1">
    <location>
        <begin position="1"/>
        <end position="202"/>
    </location>
</feature>
<dbReference type="CDD" id="cd10527">
    <property type="entry name" value="SET_LSMT"/>
    <property type="match status" value="1"/>
</dbReference>
<dbReference type="InParanoid" id="D8MB43"/>
<name>D8MB43_BLAHO</name>
<evidence type="ECO:0000313" key="2">
    <source>
        <dbReference type="EMBL" id="CBK25282.2"/>
    </source>
</evidence>
<evidence type="ECO:0000313" key="3">
    <source>
        <dbReference type="Proteomes" id="UP000008312"/>
    </source>
</evidence>
<dbReference type="PROSITE" id="PS50280">
    <property type="entry name" value="SET"/>
    <property type="match status" value="1"/>
</dbReference>
<dbReference type="Proteomes" id="UP000008312">
    <property type="component" value="Unassembled WGS sequence"/>
</dbReference>